<feature type="non-terminal residue" evidence="1">
    <location>
        <position position="55"/>
    </location>
</feature>
<sequence>MGDFISVTEPRKERRKNGQHPITLVYICRTSVQVLCGLALLLETAIGIAVKDSIP</sequence>
<keyword evidence="2" id="KW-1185">Reference proteome</keyword>
<proteinExistence type="predicted"/>
<organism evidence="1 2">
    <name type="scientific">Punica granatum</name>
    <name type="common">Pomegranate</name>
    <dbReference type="NCBI Taxonomy" id="22663"/>
    <lineage>
        <taxon>Eukaryota</taxon>
        <taxon>Viridiplantae</taxon>
        <taxon>Streptophyta</taxon>
        <taxon>Embryophyta</taxon>
        <taxon>Tracheophyta</taxon>
        <taxon>Spermatophyta</taxon>
        <taxon>Magnoliopsida</taxon>
        <taxon>eudicotyledons</taxon>
        <taxon>Gunneridae</taxon>
        <taxon>Pentapetalae</taxon>
        <taxon>rosids</taxon>
        <taxon>malvids</taxon>
        <taxon>Myrtales</taxon>
        <taxon>Lythraceae</taxon>
        <taxon>Punica</taxon>
    </lineage>
</organism>
<gene>
    <name evidence="1" type="ORF">CRG98_020227</name>
</gene>
<evidence type="ECO:0000313" key="2">
    <source>
        <dbReference type="Proteomes" id="UP000233551"/>
    </source>
</evidence>
<comment type="caution">
    <text evidence="1">The sequence shown here is derived from an EMBL/GenBank/DDBJ whole genome shotgun (WGS) entry which is preliminary data.</text>
</comment>
<protein>
    <submittedName>
        <fullName evidence="1">Uncharacterized protein</fullName>
    </submittedName>
</protein>
<dbReference type="Proteomes" id="UP000233551">
    <property type="component" value="Unassembled WGS sequence"/>
</dbReference>
<dbReference type="EMBL" id="PGOL01001277">
    <property type="protein sequence ID" value="PKI59396.1"/>
    <property type="molecule type" value="Genomic_DNA"/>
</dbReference>
<name>A0A2I0JV89_PUNGR</name>
<dbReference type="AlphaFoldDB" id="A0A2I0JV89"/>
<evidence type="ECO:0000313" key="1">
    <source>
        <dbReference type="EMBL" id="PKI59396.1"/>
    </source>
</evidence>
<reference evidence="1 2" key="1">
    <citation type="submission" date="2017-11" db="EMBL/GenBank/DDBJ databases">
        <title>De-novo sequencing of pomegranate (Punica granatum L.) genome.</title>
        <authorList>
            <person name="Akparov Z."/>
            <person name="Amiraslanov A."/>
            <person name="Hajiyeva S."/>
            <person name="Abbasov M."/>
            <person name="Kaur K."/>
            <person name="Hamwieh A."/>
            <person name="Solovyev V."/>
            <person name="Salamov A."/>
            <person name="Braich B."/>
            <person name="Kosarev P."/>
            <person name="Mahmoud A."/>
            <person name="Hajiyev E."/>
            <person name="Babayeva S."/>
            <person name="Izzatullayeva V."/>
            <person name="Mammadov A."/>
            <person name="Mammadov A."/>
            <person name="Sharifova S."/>
            <person name="Ojaghi J."/>
            <person name="Eynullazada K."/>
            <person name="Bayramov B."/>
            <person name="Abdulazimova A."/>
            <person name="Shahmuradov I."/>
        </authorList>
    </citation>
    <scope>NUCLEOTIDE SEQUENCE [LARGE SCALE GENOMIC DNA]</scope>
    <source>
        <strain evidence="2">cv. AG2017</strain>
        <tissue evidence="1">Leaf</tissue>
    </source>
</reference>
<accession>A0A2I0JV89</accession>